<reference evidence="2 3" key="1">
    <citation type="submission" date="2016-07" db="EMBL/GenBank/DDBJ databases">
        <title>Pervasive Adenine N6-methylation of Active Genes in Fungi.</title>
        <authorList>
            <consortium name="DOE Joint Genome Institute"/>
            <person name="Mondo S.J."/>
            <person name="Dannebaum R.O."/>
            <person name="Kuo R.C."/>
            <person name="Labutti K."/>
            <person name="Haridas S."/>
            <person name="Kuo A."/>
            <person name="Salamov A."/>
            <person name="Ahrendt S.R."/>
            <person name="Lipzen A."/>
            <person name="Sullivan W."/>
            <person name="Andreopoulos W.B."/>
            <person name="Clum A."/>
            <person name="Lindquist E."/>
            <person name="Daum C."/>
            <person name="Ramamoorthy G.K."/>
            <person name="Gryganskyi A."/>
            <person name="Culley D."/>
            <person name="Magnuson J.K."/>
            <person name="James T.Y."/>
            <person name="O'Malley M.A."/>
            <person name="Stajich J.E."/>
            <person name="Spatafora J.W."/>
            <person name="Visel A."/>
            <person name="Grigoriev I.V."/>
        </authorList>
    </citation>
    <scope>NUCLEOTIDE SEQUENCE [LARGE SCALE GENOMIC DNA]</scope>
    <source>
        <strain evidence="2 3">CBS 931.73</strain>
    </source>
</reference>
<evidence type="ECO:0000313" key="2">
    <source>
        <dbReference type="EMBL" id="ORX79402.1"/>
    </source>
</evidence>
<name>A0A1Y1X132_9FUNG</name>
<protein>
    <submittedName>
        <fullName evidence="2">Uncharacterized protein</fullName>
    </submittedName>
</protein>
<feature type="compositionally biased region" description="Acidic residues" evidence="1">
    <location>
        <begin position="252"/>
        <end position="262"/>
    </location>
</feature>
<dbReference type="Proteomes" id="UP000193498">
    <property type="component" value="Unassembled WGS sequence"/>
</dbReference>
<dbReference type="EMBL" id="MCFE01000783">
    <property type="protein sequence ID" value="ORX79402.1"/>
    <property type="molecule type" value="Genomic_DNA"/>
</dbReference>
<comment type="caution">
    <text evidence="2">The sequence shown here is derived from an EMBL/GenBank/DDBJ whole genome shotgun (WGS) entry which is preliminary data.</text>
</comment>
<keyword evidence="3" id="KW-1185">Reference proteome</keyword>
<gene>
    <name evidence="2" type="ORF">K493DRAFT_362633</name>
</gene>
<dbReference type="AlphaFoldDB" id="A0A1Y1X132"/>
<proteinExistence type="predicted"/>
<feature type="non-terminal residue" evidence="2">
    <location>
        <position position="262"/>
    </location>
</feature>
<evidence type="ECO:0000256" key="1">
    <source>
        <dbReference type="SAM" id="MobiDB-lite"/>
    </source>
</evidence>
<sequence length="262" mass="28342">MTTTDPTAVTNSKYRIKRETHQYSSVNLDLVMLSKRSEKFVLACGHDFPVKMIYAVSEALSKSLDKEILDKGLVTEGKIASIPIAIALAAGATAAPVGSPSQCNGWAVSSLEHAAGPKPSTFSSNDKVIVKWTSADSQVTTIREVDLFSAKDHQFLHTQYRSYPGVSVSNGQLPFTLSVPLCLQRDGEYYIRVYSSTPGQDMDCYSQTPVFKLTPDPKGNFTQCYKGVGDYDDYDGNGNGHGKKYGGGGDGGDYDDDYDGNG</sequence>
<feature type="region of interest" description="Disordered" evidence="1">
    <location>
        <begin position="236"/>
        <end position="262"/>
    </location>
</feature>
<organism evidence="2 3">
    <name type="scientific">Basidiobolus meristosporus CBS 931.73</name>
    <dbReference type="NCBI Taxonomy" id="1314790"/>
    <lineage>
        <taxon>Eukaryota</taxon>
        <taxon>Fungi</taxon>
        <taxon>Fungi incertae sedis</taxon>
        <taxon>Zoopagomycota</taxon>
        <taxon>Entomophthoromycotina</taxon>
        <taxon>Basidiobolomycetes</taxon>
        <taxon>Basidiobolales</taxon>
        <taxon>Basidiobolaceae</taxon>
        <taxon>Basidiobolus</taxon>
    </lineage>
</organism>
<feature type="compositionally biased region" description="Gly residues" evidence="1">
    <location>
        <begin position="237"/>
        <end position="251"/>
    </location>
</feature>
<accession>A0A1Y1X132</accession>
<evidence type="ECO:0000313" key="3">
    <source>
        <dbReference type="Proteomes" id="UP000193498"/>
    </source>
</evidence>
<dbReference type="InParanoid" id="A0A1Y1X132"/>